<dbReference type="Proteomes" id="UP000406081">
    <property type="component" value="Unassembled WGS sequence"/>
</dbReference>
<dbReference type="Proteomes" id="UP000525068">
    <property type="component" value="Unassembled WGS sequence"/>
</dbReference>
<dbReference type="EMBL" id="AABEVI010000010">
    <property type="protein sequence ID" value="EAH0219209.1"/>
    <property type="molecule type" value="Genomic_DNA"/>
</dbReference>
<dbReference type="Proteomes" id="UP000478945">
    <property type="component" value="Unassembled WGS sequence"/>
</dbReference>
<sequence>MKHTHDSIRAIAIEYAEKNKTEYYSLEFISAKPSTFATGYWDVGFSIKDSEGNELDGPQLLALNDNTGEIKAIEELINEKLND</sequence>
<dbReference type="EMBL" id="AAKHCT010000003">
    <property type="protein sequence ID" value="ECR7123200.1"/>
    <property type="molecule type" value="Genomic_DNA"/>
</dbReference>
<dbReference type="EMBL" id="AAAPCR010000014">
    <property type="protein sequence ID" value="EAD8147036.1"/>
    <property type="molecule type" value="Genomic_DNA"/>
</dbReference>
<protein>
    <submittedName>
        <fullName evidence="15">IclR family transcriptional regulator</fullName>
    </submittedName>
</protein>
<dbReference type="EMBL" id="AABFMV010000012">
    <property type="protein sequence ID" value="EAH1616315.1"/>
    <property type="molecule type" value="Genomic_DNA"/>
</dbReference>
<dbReference type="Proteomes" id="UP000368805">
    <property type="component" value="Unassembled WGS sequence"/>
</dbReference>
<dbReference type="EMBL" id="AAAIJX010000010">
    <property type="protein sequence ID" value="EAC4483762.1"/>
    <property type="molecule type" value="Genomic_DNA"/>
</dbReference>
<dbReference type="EMBL" id="AAARIE010000013">
    <property type="protein sequence ID" value="EAE2660706.1"/>
    <property type="molecule type" value="Genomic_DNA"/>
</dbReference>
<dbReference type="Proteomes" id="UP000566597">
    <property type="component" value="Unassembled WGS sequence"/>
</dbReference>
<evidence type="ECO:0000313" key="14">
    <source>
        <dbReference type="EMBL" id="EDP8411183.1"/>
    </source>
</evidence>
<evidence type="ECO:0000313" key="13">
    <source>
        <dbReference type="EMBL" id="ECR7123200.1"/>
    </source>
</evidence>
<evidence type="ECO:0000313" key="27">
    <source>
        <dbReference type="Proteomes" id="UP000517258"/>
    </source>
</evidence>
<dbReference type="EMBL" id="AABGFX010000013">
    <property type="protein sequence ID" value="EAH3128225.1"/>
    <property type="molecule type" value="Genomic_DNA"/>
</dbReference>
<evidence type="ECO:0000313" key="11">
    <source>
        <dbReference type="EMBL" id="EAH3128225.1"/>
    </source>
</evidence>
<dbReference type="EMBL" id="AABAIH010000003">
    <property type="protein sequence ID" value="EAG0995147.1"/>
    <property type="molecule type" value="Genomic_DNA"/>
</dbReference>
<dbReference type="EMBL" id="CP098507">
    <property type="protein sequence ID" value="UUJ78376.1"/>
    <property type="molecule type" value="Genomic_DNA"/>
</dbReference>
<evidence type="ECO:0000313" key="17">
    <source>
        <dbReference type="EMBL" id="UUJ78376.1"/>
    </source>
</evidence>
<evidence type="ECO:0000313" key="28">
    <source>
        <dbReference type="Proteomes" id="UP000525068"/>
    </source>
</evidence>
<evidence type="ECO:0000313" key="8">
    <source>
        <dbReference type="EMBL" id="EAH0219209.1"/>
    </source>
</evidence>
<dbReference type="Proteomes" id="UP000841561">
    <property type="component" value="Unassembled WGS sequence"/>
</dbReference>
<evidence type="ECO:0000313" key="30">
    <source>
        <dbReference type="Proteomes" id="UP000548826"/>
    </source>
</evidence>
<evidence type="ECO:0000313" key="25">
    <source>
        <dbReference type="Proteomes" id="UP000470497"/>
    </source>
</evidence>
<dbReference type="EMBL" id="DAAKPP010000004">
    <property type="protein sequence ID" value="HAC3055838.1"/>
    <property type="molecule type" value="Genomic_DNA"/>
</dbReference>
<dbReference type="Proteomes" id="UP000355989">
    <property type="component" value="Unassembled WGS sequence"/>
</dbReference>
<evidence type="ECO:0000313" key="19">
    <source>
        <dbReference type="Proteomes" id="UP000368805"/>
    </source>
</evidence>
<evidence type="ECO:0000313" key="18">
    <source>
        <dbReference type="Proteomes" id="UP000355989"/>
    </source>
</evidence>
<evidence type="ECO:0000313" key="2">
    <source>
        <dbReference type="EMBL" id="EAD8147036.1"/>
    </source>
</evidence>
<dbReference type="Proteomes" id="UP000413786">
    <property type="component" value="Unassembled WGS sequence"/>
</dbReference>
<dbReference type="Proteomes" id="UP000193519">
    <property type="component" value="Chromosome"/>
</dbReference>
<name>A0A418RX80_LISMN</name>
<dbReference type="RefSeq" id="WP_003721705.1">
    <property type="nucleotide sequence ID" value="NC_021823.1"/>
</dbReference>
<reference evidence="13 24" key="4">
    <citation type="submission" date="2019-09" db="EMBL/GenBank/DDBJ databases">
        <authorList>
            <consortium name="PulseNet: The National Subtyping Network for Foodborne Disease Surveillance"/>
            <person name="Tarr C.L."/>
            <person name="Trees E."/>
            <person name="Katz L.S."/>
            <person name="Carleton-Romer H.A."/>
            <person name="Stroika S."/>
            <person name="Kucerova Z."/>
            <person name="Roache K.F."/>
            <person name="Sabol A.L."/>
            <person name="Besser J."/>
            <person name="Gerner-Smidt P."/>
        </authorList>
    </citation>
    <scope>NUCLEOTIDE SEQUENCE [LARGE SCALE GENOMIC DNA]</scope>
    <source>
        <strain evidence="13 24">PNUSAL005666</strain>
    </source>
</reference>
<evidence type="ECO:0000313" key="4">
    <source>
        <dbReference type="EMBL" id="EAE1632149.1"/>
    </source>
</evidence>
<evidence type="ECO:0000313" key="20">
    <source>
        <dbReference type="Proteomes" id="UP000371553"/>
    </source>
</evidence>
<dbReference type="EMBL" id="AABEVT010000003">
    <property type="protein sequence ID" value="EAH0252263.1"/>
    <property type="molecule type" value="Genomic_DNA"/>
</dbReference>
<reference evidence="21 23" key="3">
    <citation type="submission" date="2019-03" db="EMBL/GenBank/DDBJ databases">
        <authorList>
            <person name="Ashton P.M."/>
            <person name="Dallman T."/>
            <person name="Nair S."/>
            <person name="De Pinna E."/>
            <person name="Peters T."/>
            <person name="Grant K."/>
        </authorList>
    </citation>
    <scope>NUCLEOTIDE SEQUENCE [LARGE SCALE GENOMIC DNA]</scope>
    <source>
        <strain evidence="9 31">406731</strain>
        <strain evidence="7 30">429821</strain>
        <strain evidence="10 28">562417</strain>
        <strain evidence="11 29">562428</strain>
        <strain evidence="8 27">563356</strain>
        <strain evidence="1 23">688377</strain>
        <strain evidence="12 26">760311</strain>
        <strain evidence="14 25">883775</strain>
        <strain evidence="5">RL15000161</strain>
    </source>
</reference>
<evidence type="ECO:0000313" key="23">
    <source>
        <dbReference type="Proteomes" id="UP000413786"/>
    </source>
</evidence>
<evidence type="ECO:0000313" key="5">
    <source>
        <dbReference type="EMBL" id="EAE2660706.1"/>
    </source>
</evidence>
<reference evidence="18 19" key="2">
    <citation type="submission" date="2018-06" db="EMBL/GenBank/DDBJ databases">
        <authorList>
            <consortium name="GenomeTrakr: Next Generation Sequencing Network for Food Pathogen Tracability"/>
        </authorList>
    </citation>
    <scope>NUCLEOTIDE SEQUENCE [LARGE SCALE GENOMIC DNA]</scope>
    <source>
        <strain evidence="6 22">ARS-CC9329</strain>
        <strain evidence="4 19">FDA00006304</strain>
        <strain evidence="3 18">FLAG-78586</strain>
        <strain evidence="2 20">NYAG13B12507-5</strain>
    </source>
</reference>
<evidence type="ECO:0000313" key="10">
    <source>
        <dbReference type="EMBL" id="EAH1616315.1"/>
    </source>
</evidence>
<proteinExistence type="predicted"/>
<dbReference type="Proteomes" id="UP000421738">
    <property type="component" value="Unassembled WGS sequence"/>
</dbReference>
<evidence type="ECO:0000313" key="26">
    <source>
        <dbReference type="Proteomes" id="UP000478945"/>
    </source>
</evidence>
<dbReference type="EMBL" id="AANOZB010000012">
    <property type="protein sequence ID" value="EDP8411183.1"/>
    <property type="molecule type" value="Genomic_DNA"/>
</dbReference>
<dbReference type="EMBL" id="AAAQOE010000003">
    <property type="protein sequence ID" value="EAE1096527.1"/>
    <property type="molecule type" value="Genomic_DNA"/>
</dbReference>
<dbReference type="Proteomes" id="UP000840569">
    <property type="component" value="Unassembled WGS sequence"/>
</dbReference>
<evidence type="ECO:0000313" key="6">
    <source>
        <dbReference type="EMBL" id="EAG0995147.1"/>
    </source>
</evidence>
<dbReference type="Proteomes" id="UP000529135">
    <property type="component" value="Unassembled WGS sequence"/>
</dbReference>
<evidence type="ECO:0000313" key="9">
    <source>
        <dbReference type="EMBL" id="EAH0252263.1"/>
    </source>
</evidence>
<evidence type="ECO:0000313" key="16">
    <source>
        <dbReference type="EMBL" id="HAC3055838.1"/>
    </source>
</evidence>
<evidence type="ECO:0000313" key="32">
    <source>
        <dbReference type="Proteomes" id="UP000841561"/>
    </source>
</evidence>
<dbReference type="AlphaFoldDB" id="A0A418RX80"/>
<evidence type="ECO:0000313" key="3">
    <source>
        <dbReference type="EMBL" id="EAE1096527.1"/>
    </source>
</evidence>
<evidence type="ECO:0000313" key="31">
    <source>
        <dbReference type="Proteomes" id="UP000566597"/>
    </source>
</evidence>
<reference evidence="15 32" key="1">
    <citation type="journal article" date="2018" name="Genome Biol.">
        <title>SKESA: strategic k-mer extension for scrupulous assemblies.</title>
        <authorList>
            <person name="Souvorov A."/>
            <person name="Agarwala R."/>
            <person name="Lipman D.J."/>
        </authorList>
    </citation>
    <scope>NUCLEOTIDE SEQUENCE [LARGE SCALE GENOMIC DNA]</scope>
    <source>
        <strain evidence="15">CFIAFB20140010</strain>
        <strain evidence="16 32">LiDS0115</strain>
    </source>
</reference>
<evidence type="ECO:0000313" key="1">
    <source>
        <dbReference type="EMBL" id="EAC4483762.1"/>
    </source>
</evidence>
<dbReference type="EMBL" id="AAJEKY010000011">
    <property type="protein sequence ID" value="ECL0132018.1"/>
    <property type="molecule type" value="Genomic_DNA"/>
</dbReference>
<dbReference type="Proteomes" id="UP000517258">
    <property type="component" value="Unassembled WGS sequence"/>
</dbReference>
<gene>
    <name evidence="6" type="ORF">A3R20_11110</name>
    <name evidence="3" type="ORF">APD94_11205</name>
    <name evidence="4" type="ORF">ARR48_10135</name>
    <name evidence="17" type="ORF">BES38_08330</name>
    <name evidence="2" type="ORF">CD20_13205</name>
    <name evidence="10" type="ORF">D4271_12920</name>
    <name evidence="7" type="ORF">D4C60_14555</name>
    <name evidence="8" type="ORF">D4D89_12855</name>
    <name evidence="9" type="ORF">D4U23_07655</name>
    <name evidence="11" type="ORF">D5M70_12990</name>
    <name evidence="1" type="ORF">E0I39_12750</name>
    <name evidence="5" type="ORF">E1V33_11095</name>
    <name evidence="13" type="ORF">F1788_10815</name>
    <name evidence="12" type="ORF">FJU19_13015</name>
    <name evidence="14" type="ORF">G3R95_002760</name>
    <name evidence="15" type="ORF">GYP27_03940</name>
    <name evidence="16" type="ORF">GZK27_10015</name>
</gene>
<evidence type="ECO:0000313" key="24">
    <source>
        <dbReference type="Proteomes" id="UP000421738"/>
    </source>
</evidence>
<dbReference type="EMBL" id="AAAQVA010000003">
    <property type="protein sequence ID" value="EAE1632149.1"/>
    <property type="molecule type" value="Genomic_DNA"/>
</dbReference>
<accession>A0A418RX80</accession>
<dbReference type="EMBL" id="AABEQV010000013">
    <property type="protein sequence ID" value="EAG9858221.1"/>
    <property type="molecule type" value="Genomic_DNA"/>
</dbReference>
<dbReference type="Proteomes" id="UP000548826">
    <property type="component" value="Unassembled WGS sequence"/>
</dbReference>
<organism evidence="15">
    <name type="scientific">Listeria monocytogenes</name>
    <dbReference type="NCBI Taxonomy" id="1639"/>
    <lineage>
        <taxon>Bacteria</taxon>
        <taxon>Bacillati</taxon>
        <taxon>Bacillota</taxon>
        <taxon>Bacilli</taxon>
        <taxon>Bacillales</taxon>
        <taxon>Listeriaceae</taxon>
        <taxon>Listeria</taxon>
    </lineage>
</organism>
<evidence type="ECO:0000313" key="7">
    <source>
        <dbReference type="EMBL" id="EAG9858221.1"/>
    </source>
</evidence>
<evidence type="ECO:0000313" key="21">
    <source>
        <dbReference type="Proteomes" id="UP000383365"/>
    </source>
</evidence>
<reference evidence="15" key="5">
    <citation type="submission" date="2020-01" db="EMBL/GenBank/DDBJ databases">
        <authorList>
            <consortium name="NCBI Pathogen Detection Project"/>
        </authorList>
    </citation>
    <scope>NUCLEOTIDE SEQUENCE</scope>
    <source>
        <strain evidence="15">CFIAFB20140010</strain>
        <strain evidence="16">LiDS0115</strain>
    </source>
</reference>
<evidence type="ECO:0000313" key="15">
    <source>
        <dbReference type="EMBL" id="HAB7721120.1"/>
    </source>
</evidence>
<evidence type="ECO:0000313" key="29">
    <source>
        <dbReference type="Proteomes" id="UP000529135"/>
    </source>
</evidence>
<evidence type="ECO:0000313" key="12">
    <source>
        <dbReference type="EMBL" id="ECL0132018.1"/>
    </source>
</evidence>
<reference evidence="17" key="6">
    <citation type="submission" date="2022-06" db="EMBL/GenBank/DDBJ databases">
        <title>Complete genomes of Listeria monocytogenes strains L58-55 and 6179.</title>
        <authorList>
            <person name="Schmitz-Esser S."/>
            <person name="Tibbs-Cortes B.W."/>
        </authorList>
    </citation>
    <scope>NUCLEOTIDE SEQUENCE</scope>
    <source>
        <strain evidence="17">L58-55</strain>
    </source>
</reference>
<dbReference type="Proteomes" id="UP000371553">
    <property type="component" value="Unassembled WGS sequence"/>
</dbReference>
<dbReference type="EMBL" id="DAAHYZ010000002">
    <property type="protein sequence ID" value="HAB7721120.1"/>
    <property type="molecule type" value="Genomic_DNA"/>
</dbReference>
<dbReference type="Proteomes" id="UP000470497">
    <property type="component" value="Unassembled WGS sequence"/>
</dbReference>
<evidence type="ECO:0000313" key="22">
    <source>
        <dbReference type="Proteomes" id="UP000406081"/>
    </source>
</evidence>
<dbReference type="Proteomes" id="UP000383365">
    <property type="component" value="Unassembled WGS sequence"/>
</dbReference>